<feature type="region of interest" description="Disordered" evidence="1">
    <location>
        <begin position="120"/>
        <end position="168"/>
    </location>
</feature>
<feature type="compositionally biased region" description="Low complexity" evidence="1">
    <location>
        <begin position="120"/>
        <end position="158"/>
    </location>
</feature>
<dbReference type="EMBL" id="AJWJ01000090">
    <property type="protein sequence ID" value="KAF2075655.1"/>
    <property type="molecule type" value="Genomic_DNA"/>
</dbReference>
<proteinExistence type="predicted"/>
<sequence>MSNNYSSETTTGSNRPMTTYYSSESLGIQLLKITFQIFELAGQSTKTTYSRLFYDLPEYLQREIKSKNGFYRKLINIIFPSTSANSNSIYIKSVSLQQQQQQQEPVTIDTPLNSTFVTSPISTASSSSSPMYNVSSTTSTSTSTSSPSLNNTTININTAGGAPVQSQEKINSLESELTRLREEFAKIMAAKNAANSSTASTTTPPPSSSVPPPPPPPPPLAQTKKLEIKKSINNSANTNNNSTPMKQPILSMNDILKGGKSLKRSDVVRSPGGTPLKDTTTSSNPVVSHQDFIANALKKKFQNTYSSPDHKSAANHDDDDSFSFDSDDDTSKTPKKSLFVR</sequence>
<dbReference type="InterPro" id="IPR007972">
    <property type="entry name" value="Mtfr1"/>
</dbReference>
<feature type="region of interest" description="Disordered" evidence="1">
    <location>
        <begin position="260"/>
        <end position="287"/>
    </location>
</feature>
<comment type="caution">
    <text evidence="2">The sequence shown here is derived from an EMBL/GenBank/DDBJ whole genome shotgun (WGS) entry which is preliminary data.</text>
</comment>
<dbReference type="Proteomes" id="UP000695562">
    <property type="component" value="Unassembled WGS sequence"/>
</dbReference>
<feature type="compositionally biased region" description="Polar residues" evidence="1">
    <location>
        <begin position="277"/>
        <end position="287"/>
    </location>
</feature>
<dbReference type="AlphaFoldDB" id="A0A8J4PXT8"/>
<evidence type="ECO:0000256" key="1">
    <source>
        <dbReference type="SAM" id="MobiDB-lite"/>
    </source>
</evidence>
<dbReference type="PANTHER" id="PTHR14215">
    <property type="entry name" value="PROTEIN OF UNKNOWN FUNCTION DUF729"/>
    <property type="match status" value="1"/>
</dbReference>
<dbReference type="PANTHER" id="PTHR14215:SF0">
    <property type="entry name" value="WH2 DOMAIN-CONTAINING PROTEIN"/>
    <property type="match status" value="1"/>
</dbReference>
<name>A0A8J4PXT8_9MYCE</name>
<feature type="compositionally biased region" description="Pro residues" evidence="1">
    <location>
        <begin position="203"/>
        <end position="220"/>
    </location>
</feature>
<dbReference type="OrthoDB" id="10066480at2759"/>
<feature type="region of interest" description="Disordered" evidence="1">
    <location>
        <begin position="190"/>
        <end position="222"/>
    </location>
</feature>
<feature type="region of interest" description="Disordered" evidence="1">
    <location>
        <begin position="303"/>
        <end position="341"/>
    </location>
</feature>
<protein>
    <submittedName>
        <fullName evidence="2">Uncharacterized protein</fullName>
    </submittedName>
</protein>
<accession>A0A8J4PXT8</accession>
<organism evidence="2 3">
    <name type="scientific">Polysphondylium violaceum</name>
    <dbReference type="NCBI Taxonomy" id="133409"/>
    <lineage>
        <taxon>Eukaryota</taxon>
        <taxon>Amoebozoa</taxon>
        <taxon>Evosea</taxon>
        <taxon>Eumycetozoa</taxon>
        <taxon>Dictyostelia</taxon>
        <taxon>Dictyosteliales</taxon>
        <taxon>Dictyosteliaceae</taxon>
        <taxon>Polysphondylium</taxon>
    </lineage>
</organism>
<evidence type="ECO:0000313" key="3">
    <source>
        <dbReference type="Proteomes" id="UP000695562"/>
    </source>
</evidence>
<reference evidence="2" key="1">
    <citation type="submission" date="2020-01" db="EMBL/GenBank/DDBJ databases">
        <title>Development of genomics and gene disruption for Polysphondylium violaceum indicates a role for the polyketide synthase stlB in stalk morphogenesis.</title>
        <authorList>
            <person name="Narita B."/>
            <person name="Kawabe Y."/>
            <person name="Kin K."/>
            <person name="Saito T."/>
            <person name="Gibbs R."/>
            <person name="Kuspa A."/>
            <person name="Muzny D."/>
            <person name="Queller D."/>
            <person name="Richards S."/>
            <person name="Strassman J."/>
            <person name="Sucgang R."/>
            <person name="Worley K."/>
            <person name="Schaap P."/>
        </authorList>
    </citation>
    <scope>NUCLEOTIDE SEQUENCE</scope>
    <source>
        <strain evidence="2">QSvi11</strain>
    </source>
</reference>
<evidence type="ECO:0000313" key="2">
    <source>
        <dbReference type="EMBL" id="KAF2075655.1"/>
    </source>
</evidence>
<keyword evidence="3" id="KW-1185">Reference proteome</keyword>
<gene>
    <name evidence="2" type="ORF">CYY_003028</name>
</gene>
<feature type="compositionally biased region" description="Acidic residues" evidence="1">
    <location>
        <begin position="317"/>
        <end position="328"/>
    </location>
</feature>